<gene>
    <name evidence="1" type="ORF">Tci_896663</name>
</gene>
<comment type="caution">
    <text evidence="1">The sequence shown here is derived from an EMBL/GenBank/DDBJ whole genome shotgun (WGS) entry which is preliminary data.</text>
</comment>
<feature type="non-terminal residue" evidence="1">
    <location>
        <position position="1"/>
    </location>
</feature>
<organism evidence="1">
    <name type="scientific">Tanacetum cinerariifolium</name>
    <name type="common">Dalmatian daisy</name>
    <name type="synonym">Chrysanthemum cinerariifolium</name>
    <dbReference type="NCBI Taxonomy" id="118510"/>
    <lineage>
        <taxon>Eukaryota</taxon>
        <taxon>Viridiplantae</taxon>
        <taxon>Streptophyta</taxon>
        <taxon>Embryophyta</taxon>
        <taxon>Tracheophyta</taxon>
        <taxon>Spermatophyta</taxon>
        <taxon>Magnoliopsida</taxon>
        <taxon>eudicotyledons</taxon>
        <taxon>Gunneridae</taxon>
        <taxon>Pentapetalae</taxon>
        <taxon>asterids</taxon>
        <taxon>campanulids</taxon>
        <taxon>Asterales</taxon>
        <taxon>Asteraceae</taxon>
        <taxon>Asteroideae</taxon>
        <taxon>Anthemideae</taxon>
        <taxon>Anthemidinae</taxon>
        <taxon>Tanacetum</taxon>
    </lineage>
</organism>
<reference evidence="1" key="1">
    <citation type="journal article" date="2019" name="Sci. Rep.">
        <title>Draft genome of Tanacetum cinerariifolium, the natural source of mosquito coil.</title>
        <authorList>
            <person name="Yamashiro T."/>
            <person name="Shiraishi A."/>
            <person name="Satake H."/>
            <person name="Nakayama K."/>
        </authorList>
    </citation>
    <scope>NUCLEOTIDE SEQUENCE</scope>
</reference>
<evidence type="ECO:0000313" key="1">
    <source>
        <dbReference type="EMBL" id="GFD24694.1"/>
    </source>
</evidence>
<dbReference type="EMBL" id="BKCJ011354387">
    <property type="protein sequence ID" value="GFD24694.1"/>
    <property type="molecule type" value="Genomic_DNA"/>
</dbReference>
<accession>A0A699UXQ5</accession>
<proteinExistence type="predicted"/>
<sequence>HEEAAVSYADLKASVDQYYDENIAYRDQTDKLVEAFTSSLDRRSTTISDLYKGLNVITELLKDISDAVKDDPVTNKKINEANKTFARFLVCV</sequence>
<dbReference type="AlphaFoldDB" id="A0A699UXQ5"/>
<name>A0A699UXQ5_TANCI</name>
<protein>
    <submittedName>
        <fullName evidence="1">Uncharacterized protein</fullName>
    </submittedName>
</protein>